<reference evidence="1 2" key="3">
    <citation type="journal article" date="2011" name="Mol. Syst. Biol.">
        <title>Integrative genome-scale metabolic analysis of Vibrio vulnificus for drug targeting and discovery.</title>
        <authorList>
            <person name="Kim H.U."/>
            <person name="Kim S.Y."/>
            <person name="Jeong H."/>
            <person name="Kim T.Y."/>
            <person name="Kim J.J."/>
            <person name="Choy H.E."/>
            <person name="Yi K.Y."/>
            <person name="Rhee J.H."/>
            <person name="Lee S.Y."/>
        </authorList>
    </citation>
    <scope>NUCLEOTIDE SEQUENCE [LARGE SCALE GENOMIC DNA]</scope>
    <source>
        <strain evidence="1 2">CMCP6</strain>
    </source>
</reference>
<reference evidence="1 2" key="2">
    <citation type="journal article" date="2003" name="Infect. Immun.">
        <title>Characterization and pathogenic significance of Vibrio vulnificus antigens preferentially expressed in septicemic patients.</title>
        <authorList>
            <person name="Kim Y.R."/>
            <person name="Lee S.E."/>
            <person name="Kim C.M."/>
            <person name="Kim S.Y."/>
            <person name="Shin E.K."/>
            <person name="Shin D.H."/>
            <person name="Chung S.S."/>
            <person name="Choy H.E."/>
            <person name="Progulske-Fox A."/>
            <person name="Hillman J.D."/>
            <person name="Handfield M."/>
            <person name="Rhee J.H."/>
        </authorList>
    </citation>
    <scope>NUCLEOTIDE SEQUENCE [LARGE SCALE GENOMIC DNA]</scope>
    <source>
        <strain evidence="1 2">CMCP6</strain>
    </source>
</reference>
<dbReference type="KEGG" id="vvu:VV1_2428"/>
<gene>
    <name evidence="1" type="ordered locus">VV1_2428</name>
</gene>
<evidence type="ECO:0000313" key="2">
    <source>
        <dbReference type="Proteomes" id="UP000002275"/>
    </source>
</evidence>
<protein>
    <submittedName>
        <fullName evidence="1">Uncharacterized protein</fullName>
    </submittedName>
</protein>
<name>A0A3Q0L5T6_VIBVU</name>
<organism evidence="1 2">
    <name type="scientific">Vibrio vulnificus (strain CMCP6)</name>
    <dbReference type="NCBI Taxonomy" id="216895"/>
    <lineage>
        <taxon>Bacteria</taxon>
        <taxon>Pseudomonadati</taxon>
        <taxon>Pseudomonadota</taxon>
        <taxon>Gammaproteobacteria</taxon>
        <taxon>Vibrionales</taxon>
        <taxon>Vibrionaceae</taxon>
        <taxon>Vibrio</taxon>
    </lineage>
</organism>
<proteinExistence type="predicted"/>
<reference evidence="2" key="1">
    <citation type="submission" date="2002-12" db="EMBL/GenBank/DDBJ databases">
        <title>Complete genome sequence of Vibrio vulnificus CMCP6.</title>
        <authorList>
            <person name="Rhee J.H."/>
            <person name="Kim S.Y."/>
            <person name="Chung S.S."/>
            <person name="Kim J.J."/>
            <person name="Moon Y.H."/>
            <person name="Jeong H."/>
            <person name="Choy H.E."/>
        </authorList>
    </citation>
    <scope>NUCLEOTIDE SEQUENCE [LARGE SCALE GENOMIC DNA]</scope>
    <source>
        <strain evidence="2">CMCP6</strain>
    </source>
</reference>
<accession>A0A3Q0L5T6</accession>
<dbReference type="EMBL" id="AE016795">
    <property type="protein sequence ID" value="AAO10800.1"/>
    <property type="molecule type" value="Genomic_DNA"/>
</dbReference>
<sequence length="98" mass="11284">MIFEFDGELVEAMEMDKDYAFASFIAMKAMGLFKVKDKGSAYLVVDFHPYTDSMIVKGLNEKIGELFSDEEDLLNEVKEDFNRFQAYLNSKMEAEIAE</sequence>
<evidence type="ECO:0000313" key="1">
    <source>
        <dbReference type="EMBL" id="AAO10800.1"/>
    </source>
</evidence>
<dbReference type="Proteomes" id="UP000002275">
    <property type="component" value="Chromosome I"/>
</dbReference>
<dbReference type="AlphaFoldDB" id="A0A3Q0L5T6"/>